<evidence type="ECO:0000259" key="3">
    <source>
        <dbReference type="PROSITE" id="PS51898"/>
    </source>
</evidence>
<gene>
    <name evidence="4" type="ORF">HHL27_15775</name>
</gene>
<dbReference type="PANTHER" id="PTHR34605">
    <property type="entry name" value="PHAGE_INTEGRASE DOMAIN-CONTAINING PROTEIN"/>
    <property type="match status" value="1"/>
</dbReference>
<evidence type="ECO:0000256" key="1">
    <source>
        <dbReference type="ARBA" id="ARBA00023125"/>
    </source>
</evidence>
<dbReference type="SUPFAM" id="SSF47823">
    <property type="entry name" value="lambda integrase-like, N-terminal domain"/>
    <property type="match status" value="1"/>
</dbReference>
<dbReference type="InterPro" id="IPR013762">
    <property type="entry name" value="Integrase-like_cat_sf"/>
</dbReference>
<evidence type="ECO:0000313" key="5">
    <source>
        <dbReference type="Proteomes" id="UP000583556"/>
    </source>
</evidence>
<dbReference type="GO" id="GO:0006310">
    <property type="term" value="P:DNA recombination"/>
    <property type="evidence" value="ECO:0007669"/>
    <property type="project" value="UniProtKB-KW"/>
</dbReference>
<dbReference type="InterPro" id="IPR011010">
    <property type="entry name" value="DNA_brk_join_enz"/>
</dbReference>
<organism evidence="4 5">
    <name type="scientific">Novosphingobium olei</name>
    <dbReference type="NCBI Taxonomy" id="2728851"/>
    <lineage>
        <taxon>Bacteria</taxon>
        <taxon>Pseudomonadati</taxon>
        <taxon>Pseudomonadota</taxon>
        <taxon>Alphaproteobacteria</taxon>
        <taxon>Sphingomonadales</taxon>
        <taxon>Sphingomonadaceae</taxon>
        <taxon>Novosphingobium</taxon>
    </lineage>
</organism>
<keyword evidence="2" id="KW-0233">DNA recombination</keyword>
<dbReference type="PROSITE" id="PS51898">
    <property type="entry name" value="TYR_RECOMBINASE"/>
    <property type="match status" value="1"/>
</dbReference>
<dbReference type="Gene3D" id="1.10.150.130">
    <property type="match status" value="1"/>
</dbReference>
<dbReference type="InterPro" id="IPR010998">
    <property type="entry name" value="Integrase_recombinase_N"/>
</dbReference>
<proteinExistence type="predicted"/>
<comment type="caution">
    <text evidence="4">The sequence shown here is derived from an EMBL/GenBank/DDBJ whole genome shotgun (WGS) entry which is preliminary data.</text>
</comment>
<protein>
    <submittedName>
        <fullName evidence="4">Tyrosine-type recombinase/integrase</fullName>
    </submittedName>
</protein>
<sequence length="427" mass="45282">MPAKSPSARSVTAMPPALGELVMVRTAAEAPLPRRRGDRAANRVAQLTALLVALIGQGGAIDRLAFRKILEARAPASVKALANDLACYAAFCTRARGIGLPADEARIVAYLEDCERRQLKPATVGRRLASLAVVHGLLGAPSPTRGAIVRDALRGFRRRVGVAQRQAGPLRFGAGIGTEPAKGFTLSALLQACPRTLPGLRDAALLSLAYDTGLRVSELVKVMCHHVASQSDGSAVLTVPRSKTDQEGQGAYAWLSPDTMRRVSAWRNASANSEGPLFRRIGVIRTKAREAEPPRSLPAPPGFQWRLPAGAKVPTEAKPVLASTTYVIGEAPLTPAAVRLIIKRTAMRAADEHLVNLVGKDLDAAIAALSTHSLRVGLTQDLFASGEDAGPIAQALRWTSTSTALRYGRKLAPASNATARMLREVRG</sequence>
<feature type="domain" description="Tyr recombinase" evidence="3">
    <location>
        <begin position="176"/>
        <end position="421"/>
    </location>
</feature>
<reference evidence="4 5" key="1">
    <citation type="submission" date="2020-04" db="EMBL/GenBank/DDBJ databases">
        <title>Novosphingobium sp. TW-4 isolated from soil.</title>
        <authorList>
            <person name="Dahal R.H."/>
            <person name="Chaudhary D.K."/>
        </authorList>
    </citation>
    <scope>NUCLEOTIDE SEQUENCE [LARGE SCALE GENOMIC DNA]</scope>
    <source>
        <strain evidence="4 5">TW-4</strain>
    </source>
</reference>
<dbReference type="Gene3D" id="1.10.443.10">
    <property type="entry name" value="Intergrase catalytic core"/>
    <property type="match status" value="1"/>
</dbReference>
<dbReference type="AlphaFoldDB" id="A0A7Y0BRJ3"/>
<keyword evidence="1" id="KW-0238">DNA-binding</keyword>
<evidence type="ECO:0000256" key="2">
    <source>
        <dbReference type="ARBA" id="ARBA00023172"/>
    </source>
</evidence>
<dbReference type="PANTHER" id="PTHR34605:SF3">
    <property type="entry name" value="P CELL-TYPE AGGLUTINATION PROTEIN MAP4-LIKE-RELATED"/>
    <property type="match status" value="1"/>
</dbReference>
<dbReference type="GO" id="GO:0003677">
    <property type="term" value="F:DNA binding"/>
    <property type="evidence" value="ECO:0007669"/>
    <property type="project" value="UniProtKB-KW"/>
</dbReference>
<dbReference type="InterPro" id="IPR052925">
    <property type="entry name" value="Phage_Integrase-like_Recomb"/>
</dbReference>
<keyword evidence="5" id="KW-1185">Reference proteome</keyword>
<dbReference type="Proteomes" id="UP000583556">
    <property type="component" value="Unassembled WGS sequence"/>
</dbReference>
<evidence type="ECO:0000313" key="4">
    <source>
        <dbReference type="EMBL" id="NML95133.1"/>
    </source>
</evidence>
<dbReference type="GO" id="GO:0015074">
    <property type="term" value="P:DNA integration"/>
    <property type="evidence" value="ECO:0007669"/>
    <property type="project" value="InterPro"/>
</dbReference>
<dbReference type="EMBL" id="JABBGM010000007">
    <property type="protein sequence ID" value="NML95133.1"/>
    <property type="molecule type" value="Genomic_DNA"/>
</dbReference>
<dbReference type="SUPFAM" id="SSF56349">
    <property type="entry name" value="DNA breaking-rejoining enzymes"/>
    <property type="match status" value="2"/>
</dbReference>
<name>A0A7Y0BRJ3_9SPHN</name>
<accession>A0A7Y0BRJ3</accession>
<dbReference type="InterPro" id="IPR002104">
    <property type="entry name" value="Integrase_catalytic"/>
</dbReference>